<feature type="transmembrane region" description="Helical" evidence="7">
    <location>
        <begin position="161"/>
        <end position="185"/>
    </location>
</feature>
<feature type="transmembrane region" description="Helical" evidence="7">
    <location>
        <begin position="6"/>
        <end position="27"/>
    </location>
</feature>
<evidence type="ECO:0000259" key="8">
    <source>
        <dbReference type="PROSITE" id="PS50928"/>
    </source>
</evidence>
<evidence type="ECO:0000256" key="6">
    <source>
        <dbReference type="ARBA" id="ARBA00023136"/>
    </source>
</evidence>
<dbReference type="Proteomes" id="UP001205890">
    <property type="component" value="Unassembled WGS sequence"/>
</dbReference>
<evidence type="ECO:0000256" key="4">
    <source>
        <dbReference type="ARBA" id="ARBA00022692"/>
    </source>
</evidence>
<evidence type="ECO:0000313" key="9">
    <source>
        <dbReference type="EMBL" id="MCP8937580.1"/>
    </source>
</evidence>
<proteinExistence type="inferred from homology"/>
<dbReference type="InterPro" id="IPR000515">
    <property type="entry name" value="MetI-like"/>
</dbReference>
<evidence type="ECO:0000256" key="2">
    <source>
        <dbReference type="ARBA" id="ARBA00022448"/>
    </source>
</evidence>
<dbReference type="Gene3D" id="1.10.3720.10">
    <property type="entry name" value="MetI-like"/>
    <property type="match status" value="1"/>
</dbReference>
<comment type="caution">
    <text evidence="9">The sequence shown here is derived from an EMBL/GenBank/DDBJ whole genome shotgun (WGS) entry which is preliminary data.</text>
</comment>
<name>A0ABT1LA10_9HYPH</name>
<keyword evidence="6 7" id="KW-0472">Membrane</keyword>
<feature type="transmembrane region" description="Helical" evidence="7">
    <location>
        <begin position="132"/>
        <end position="155"/>
    </location>
</feature>
<dbReference type="RefSeq" id="WP_254738706.1">
    <property type="nucleotide sequence ID" value="NZ_JANCLU010000002.1"/>
</dbReference>
<dbReference type="SUPFAM" id="SSF161098">
    <property type="entry name" value="MetI-like"/>
    <property type="match status" value="1"/>
</dbReference>
<comment type="subcellular location">
    <subcellularLocation>
        <location evidence="1 7">Cell membrane</location>
        <topology evidence="1 7">Multi-pass membrane protein</topology>
    </subcellularLocation>
</comment>
<keyword evidence="4 7" id="KW-0812">Transmembrane</keyword>
<protein>
    <submittedName>
        <fullName evidence="9">ABC transporter permease</fullName>
    </submittedName>
</protein>
<evidence type="ECO:0000256" key="3">
    <source>
        <dbReference type="ARBA" id="ARBA00022475"/>
    </source>
</evidence>
<evidence type="ECO:0000256" key="1">
    <source>
        <dbReference type="ARBA" id="ARBA00004651"/>
    </source>
</evidence>
<dbReference type="CDD" id="cd06261">
    <property type="entry name" value="TM_PBP2"/>
    <property type="match status" value="1"/>
</dbReference>
<keyword evidence="3" id="KW-1003">Cell membrane</keyword>
<sequence>MLRFLVQRLATIPLVAIGVITILFVIFKSVPGDEATLAAGATSTQAEIEAMRVRLGLDRPLLIQYAGHIWGLLHLDLGYSSTFRGNPLPAILERIPATLLLMSSAIAVTVAIGIPAGLVAGANQNRWPDYAISGGVVALLAIPNFWLGMVLIAVLSVQMRWLPSFGAAGAASLVIPTIALSARLIALVARTTRGMVVEEMRKDYVRTARAKGLRWKAVLSRHVLRNVLIPIVTVIGLQAGYLLGGSVVVERLFAWPGLGDLMLTGVSVRDYTLIQGATLFFVVGFLVINLAVDILYRFINPRLRHG</sequence>
<feature type="domain" description="ABC transmembrane type-1" evidence="8">
    <location>
        <begin position="95"/>
        <end position="292"/>
    </location>
</feature>
<evidence type="ECO:0000313" key="10">
    <source>
        <dbReference type="Proteomes" id="UP001205890"/>
    </source>
</evidence>
<dbReference type="PANTHER" id="PTHR43163:SF6">
    <property type="entry name" value="DIPEPTIDE TRANSPORT SYSTEM PERMEASE PROTEIN DPPB-RELATED"/>
    <property type="match status" value="1"/>
</dbReference>
<keyword evidence="5 7" id="KW-1133">Transmembrane helix</keyword>
<keyword evidence="2 7" id="KW-0813">Transport</keyword>
<dbReference type="EMBL" id="JANCLU010000002">
    <property type="protein sequence ID" value="MCP8937580.1"/>
    <property type="molecule type" value="Genomic_DNA"/>
</dbReference>
<dbReference type="Pfam" id="PF00528">
    <property type="entry name" value="BPD_transp_1"/>
    <property type="match status" value="1"/>
</dbReference>
<comment type="similarity">
    <text evidence="7">Belongs to the binding-protein-dependent transport system permease family.</text>
</comment>
<dbReference type="PANTHER" id="PTHR43163">
    <property type="entry name" value="DIPEPTIDE TRANSPORT SYSTEM PERMEASE PROTEIN DPPB-RELATED"/>
    <property type="match status" value="1"/>
</dbReference>
<feature type="transmembrane region" description="Helical" evidence="7">
    <location>
        <begin position="273"/>
        <end position="296"/>
    </location>
</feature>
<feature type="transmembrane region" description="Helical" evidence="7">
    <location>
        <begin position="227"/>
        <end position="253"/>
    </location>
</feature>
<dbReference type="InterPro" id="IPR045621">
    <property type="entry name" value="BPD_transp_1_N"/>
</dbReference>
<organism evidence="9 10">
    <name type="scientific">Alsobacter ponti</name>
    <dbReference type="NCBI Taxonomy" id="2962936"/>
    <lineage>
        <taxon>Bacteria</taxon>
        <taxon>Pseudomonadati</taxon>
        <taxon>Pseudomonadota</taxon>
        <taxon>Alphaproteobacteria</taxon>
        <taxon>Hyphomicrobiales</taxon>
        <taxon>Alsobacteraceae</taxon>
        <taxon>Alsobacter</taxon>
    </lineage>
</organism>
<dbReference type="InterPro" id="IPR035906">
    <property type="entry name" value="MetI-like_sf"/>
</dbReference>
<reference evidence="9 10" key="1">
    <citation type="submission" date="2022-07" db="EMBL/GenBank/DDBJ databases">
        <authorList>
            <person name="Li W.-J."/>
            <person name="Deng Q.-Q."/>
        </authorList>
    </citation>
    <scope>NUCLEOTIDE SEQUENCE [LARGE SCALE GENOMIC DNA]</scope>
    <source>
        <strain evidence="9 10">SYSU M60028</strain>
    </source>
</reference>
<keyword evidence="10" id="KW-1185">Reference proteome</keyword>
<evidence type="ECO:0000256" key="7">
    <source>
        <dbReference type="RuleBase" id="RU363032"/>
    </source>
</evidence>
<gene>
    <name evidence="9" type="ORF">NK718_03560</name>
</gene>
<feature type="transmembrane region" description="Helical" evidence="7">
    <location>
        <begin position="99"/>
        <end position="120"/>
    </location>
</feature>
<dbReference type="PROSITE" id="PS50928">
    <property type="entry name" value="ABC_TM1"/>
    <property type="match status" value="1"/>
</dbReference>
<dbReference type="Pfam" id="PF19300">
    <property type="entry name" value="BPD_transp_1_N"/>
    <property type="match status" value="1"/>
</dbReference>
<evidence type="ECO:0000256" key="5">
    <source>
        <dbReference type="ARBA" id="ARBA00022989"/>
    </source>
</evidence>
<accession>A0ABT1LA10</accession>